<sequence length="112" mass="12197">MPSSALFDNCPAMRQPYALRLRGLAEETGQLDSPAATAKVASCFPFGTSPPTGEPTNFVPPPERPQETLLDREHNRTLAKLHFIDALVGCIVELARSKAEPLAAALTESMYW</sequence>
<protein>
    <submittedName>
        <fullName evidence="2">Uncharacterized protein</fullName>
    </submittedName>
</protein>
<evidence type="ECO:0000256" key="1">
    <source>
        <dbReference type="SAM" id="MobiDB-lite"/>
    </source>
</evidence>
<feature type="region of interest" description="Disordered" evidence="1">
    <location>
        <begin position="44"/>
        <end position="64"/>
    </location>
</feature>
<gene>
    <name evidence="2" type="ORF">HPB51_016821</name>
</gene>
<comment type="caution">
    <text evidence="2">The sequence shown here is derived from an EMBL/GenBank/DDBJ whole genome shotgun (WGS) entry which is preliminary data.</text>
</comment>
<dbReference type="AlphaFoldDB" id="A0A9J6DHU6"/>
<organism evidence="2 3">
    <name type="scientific">Rhipicephalus microplus</name>
    <name type="common">Cattle tick</name>
    <name type="synonym">Boophilus microplus</name>
    <dbReference type="NCBI Taxonomy" id="6941"/>
    <lineage>
        <taxon>Eukaryota</taxon>
        <taxon>Metazoa</taxon>
        <taxon>Ecdysozoa</taxon>
        <taxon>Arthropoda</taxon>
        <taxon>Chelicerata</taxon>
        <taxon>Arachnida</taxon>
        <taxon>Acari</taxon>
        <taxon>Parasitiformes</taxon>
        <taxon>Ixodida</taxon>
        <taxon>Ixodoidea</taxon>
        <taxon>Ixodidae</taxon>
        <taxon>Rhipicephalinae</taxon>
        <taxon>Rhipicephalus</taxon>
        <taxon>Boophilus</taxon>
    </lineage>
</organism>
<evidence type="ECO:0000313" key="3">
    <source>
        <dbReference type="Proteomes" id="UP000821866"/>
    </source>
</evidence>
<dbReference type="Proteomes" id="UP000821866">
    <property type="component" value="Chromosome 7"/>
</dbReference>
<keyword evidence="3" id="KW-1185">Reference proteome</keyword>
<reference evidence="2" key="1">
    <citation type="journal article" date="2020" name="Cell">
        <title>Large-Scale Comparative Analyses of Tick Genomes Elucidate Their Genetic Diversity and Vector Capacities.</title>
        <authorList>
            <consortium name="Tick Genome and Microbiome Consortium (TIGMIC)"/>
            <person name="Jia N."/>
            <person name="Wang J."/>
            <person name="Shi W."/>
            <person name="Du L."/>
            <person name="Sun Y."/>
            <person name="Zhan W."/>
            <person name="Jiang J.F."/>
            <person name="Wang Q."/>
            <person name="Zhang B."/>
            <person name="Ji P."/>
            <person name="Bell-Sakyi L."/>
            <person name="Cui X.M."/>
            <person name="Yuan T.T."/>
            <person name="Jiang B.G."/>
            <person name="Yang W.F."/>
            <person name="Lam T.T."/>
            <person name="Chang Q.C."/>
            <person name="Ding S.J."/>
            <person name="Wang X.J."/>
            <person name="Zhu J.G."/>
            <person name="Ruan X.D."/>
            <person name="Zhao L."/>
            <person name="Wei J.T."/>
            <person name="Ye R.Z."/>
            <person name="Que T.C."/>
            <person name="Du C.H."/>
            <person name="Zhou Y.H."/>
            <person name="Cheng J.X."/>
            <person name="Dai P.F."/>
            <person name="Guo W.B."/>
            <person name="Han X.H."/>
            <person name="Huang E.J."/>
            <person name="Li L.F."/>
            <person name="Wei W."/>
            <person name="Gao Y.C."/>
            <person name="Liu J.Z."/>
            <person name="Shao H.Z."/>
            <person name="Wang X."/>
            <person name="Wang C.C."/>
            <person name="Yang T.C."/>
            <person name="Huo Q.B."/>
            <person name="Li W."/>
            <person name="Chen H.Y."/>
            <person name="Chen S.E."/>
            <person name="Zhou L.G."/>
            <person name="Ni X.B."/>
            <person name="Tian J.H."/>
            <person name="Sheng Y."/>
            <person name="Liu T."/>
            <person name="Pan Y.S."/>
            <person name="Xia L.Y."/>
            <person name="Li J."/>
            <person name="Zhao F."/>
            <person name="Cao W.C."/>
        </authorList>
    </citation>
    <scope>NUCLEOTIDE SEQUENCE</scope>
    <source>
        <strain evidence="2">Rmic-2018</strain>
    </source>
</reference>
<dbReference type="VEuPathDB" id="VectorBase:LOC119170818"/>
<proteinExistence type="predicted"/>
<evidence type="ECO:0000313" key="2">
    <source>
        <dbReference type="EMBL" id="KAH8021757.1"/>
    </source>
</evidence>
<dbReference type="EMBL" id="JABSTU010000009">
    <property type="protein sequence ID" value="KAH8021757.1"/>
    <property type="molecule type" value="Genomic_DNA"/>
</dbReference>
<name>A0A9J6DHU6_RHIMP</name>
<accession>A0A9J6DHU6</accession>
<reference evidence="2" key="2">
    <citation type="submission" date="2021-09" db="EMBL/GenBank/DDBJ databases">
        <authorList>
            <person name="Jia N."/>
            <person name="Wang J."/>
            <person name="Shi W."/>
            <person name="Du L."/>
            <person name="Sun Y."/>
            <person name="Zhan W."/>
            <person name="Jiang J."/>
            <person name="Wang Q."/>
            <person name="Zhang B."/>
            <person name="Ji P."/>
            <person name="Sakyi L.B."/>
            <person name="Cui X."/>
            <person name="Yuan T."/>
            <person name="Jiang B."/>
            <person name="Yang W."/>
            <person name="Lam T.T.-Y."/>
            <person name="Chang Q."/>
            <person name="Ding S."/>
            <person name="Wang X."/>
            <person name="Zhu J."/>
            <person name="Ruan X."/>
            <person name="Zhao L."/>
            <person name="Wei J."/>
            <person name="Que T."/>
            <person name="Du C."/>
            <person name="Cheng J."/>
            <person name="Dai P."/>
            <person name="Han X."/>
            <person name="Huang E."/>
            <person name="Gao Y."/>
            <person name="Liu J."/>
            <person name="Shao H."/>
            <person name="Ye R."/>
            <person name="Li L."/>
            <person name="Wei W."/>
            <person name="Wang X."/>
            <person name="Wang C."/>
            <person name="Huo Q."/>
            <person name="Li W."/>
            <person name="Guo W."/>
            <person name="Chen H."/>
            <person name="Chen S."/>
            <person name="Zhou L."/>
            <person name="Zhou L."/>
            <person name="Ni X."/>
            <person name="Tian J."/>
            <person name="Zhou Y."/>
            <person name="Sheng Y."/>
            <person name="Liu T."/>
            <person name="Pan Y."/>
            <person name="Xia L."/>
            <person name="Li J."/>
            <person name="Zhao F."/>
            <person name="Cao W."/>
        </authorList>
    </citation>
    <scope>NUCLEOTIDE SEQUENCE</scope>
    <source>
        <strain evidence="2">Rmic-2018</strain>
        <tissue evidence="2">Larvae</tissue>
    </source>
</reference>